<keyword evidence="2" id="KW-0255">Endonuclease</keyword>
<dbReference type="InterPro" id="IPR012296">
    <property type="entry name" value="Nuclease_put_TT1808"/>
</dbReference>
<protein>
    <submittedName>
        <fullName evidence="2">Uma2 family endonuclease</fullName>
    </submittedName>
</protein>
<dbReference type="Gene3D" id="3.90.1570.10">
    <property type="entry name" value="tt1808, chain A"/>
    <property type="match status" value="1"/>
</dbReference>
<organism evidence="2 3">
    <name type="scientific">Cyanobacterium aponinum 0216</name>
    <dbReference type="NCBI Taxonomy" id="2676140"/>
    <lineage>
        <taxon>Bacteria</taxon>
        <taxon>Bacillati</taxon>
        <taxon>Cyanobacteriota</taxon>
        <taxon>Cyanophyceae</taxon>
        <taxon>Oscillatoriophycideae</taxon>
        <taxon>Chroococcales</taxon>
        <taxon>Geminocystaceae</taxon>
        <taxon>Cyanobacterium</taxon>
    </lineage>
</organism>
<comment type="caution">
    <text evidence="2">The sequence shown here is derived from an EMBL/GenBank/DDBJ whole genome shotgun (WGS) entry which is preliminary data.</text>
</comment>
<dbReference type="SUPFAM" id="SSF52980">
    <property type="entry name" value="Restriction endonuclease-like"/>
    <property type="match status" value="1"/>
</dbReference>
<dbReference type="AlphaFoldDB" id="A0A844GNQ0"/>
<dbReference type="EMBL" id="WMIA01000001">
    <property type="protein sequence ID" value="MTF37440.1"/>
    <property type="molecule type" value="Genomic_DNA"/>
</dbReference>
<evidence type="ECO:0000259" key="1">
    <source>
        <dbReference type="Pfam" id="PF05685"/>
    </source>
</evidence>
<dbReference type="Pfam" id="PF05685">
    <property type="entry name" value="Uma2"/>
    <property type="match status" value="1"/>
</dbReference>
<gene>
    <name evidence="2" type="ORF">GGC33_00615</name>
</gene>
<dbReference type="RefSeq" id="WP_155082388.1">
    <property type="nucleotide sequence ID" value="NZ_WMIA01000001.1"/>
</dbReference>
<evidence type="ECO:0000313" key="3">
    <source>
        <dbReference type="Proteomes" id="UP000437131"/>
    </source>
</evidence>
<dbReference type="PANTHER" id="PTHR34107">
    <property type="entry name" value="SLL0198 PROTEIN-RELATED"/>
    <property type="match status" value="1"/>
</dbReference>
<dbReference type="Proteomes" id="UP000437131">
    <property type="component" value="Unassembled WGS sequence"/>
</dbReference>
<feature type="domain" description="Putative restriction endonuclease" evidence="1">
    <location>
        <begin position="12"/>
        <end position="175"/>
    </location>
</feature>
<keyword evidence="2" id="KW-0378">Hydrolase</keyword>
<dbReference type="PANTHER" id="PTHR34107:SF5">
    <property type="entry name" value="SLL1355 PROTEIN"/>
    <property type="match status" value="1"/>
</dbReference>
<dbReference type="InterPro" id="IPR008538">
    <property type="entry name" value="Uma2"/>
</dbReference>
<sequence>MVTTVKPKLTLENFLQQPETKPASEFIDGKITQKPMPQGQHSRIQYKLCAVINNIAETEKIACAFPELRCNFESKSIVPDVVVLEWDKIPLTDTGKIANRINTYPDWCIEILSPEQSLTQVLDKLLFCSQFGTQLAWLINPEEEAIFALLPEQKLRLFKNNDPLPVLEKVNLKLTVNEIFNWLKF</sequence>
<proteinExistence type="predicted"/>
<reference evidence="2 3" key="1">
    <citation type="submission" date="2019-11" db="EMBL/GenBank/DDBJ databases">
        <title>Isolation of a new High Light Tolerant Cyanobacteria.</title>
        <authorList>
            <person name="Dobson Z."/>
            <person name="Vaughn N."/>
            <person name="Vaughn M."/>
            <person name="Fromme P."/>
            <person name="Mazor Y."/>
        </authorList>
    </citation>
    <scope>NUCLEOTIDE SEQUENCE [LARGE SCALE GENOMIC DNA]</scope>
    <source>
        <strain evidence="2 3">0216</strain>
    </source>
</reference>
<dbReference type="InterPro" id="IPR011335">
    <property type="entry name" value="Restrct_endonuc-II-like"/>
</dbReference>
<keyword evidence="2" id="KW-0540">Nuclease</keyword>
<accession>A0A844GNQ0</accession>
<dbReference type="GO" id="GO:0004519">
    <property type="term" value="F:endonuclease activity"/>
    <property type="evidence" value="ECO:0007669"/>
    <property type="project" value="UniProtKB-KW"/>
</dbReference>
<dbReference type="CDD" id="cd06260">
    <property type="entry name" value="DUF820-like"/>
    <property type="match status" value="1"/>
</dbReference>
<evidence type="ECO:0000313" key="2">
    <source>
        <dbReference type="EMBL" id="MTF37440.1"/>
    </source>
</evidence>
<name>A0A844GNQ0_9CHRO</name>